<comment type="similarity">
    <text evidence="1">Belongs to the DNA repair enzymes AP/ExoA family.</text>
</comment>
<feature type="site" description="Interaction with DNA substrate" evidence="7">
    <location>
        <position position="258"/>
    </location>
</feature>
<evidence type="ECO:0000256" key="2">
    <source>
        <dbReference type="ARBA" id="ARBA00022723"/>
    </source>
</evidence>
<dbReference type="NCBIfam" id="TIGR00195">
    <property type="entry name" value="exoDNase_III"/>
    <property type="match status" value="1"/>
</dbReference>
<feature type="domain" description="Endonuclease/exonuclease/phosphatase" evidence="8">
    <location>
        <begin position="5"/>
        <end position="258"/>
    </location>
</feature>
<feature type="binding site" evidence="6">
    <location>
        <position position="258"/>
    </location>
    <ligand>
        <name>Mg(2+)</name>
        <dbReference type="ChEBI" id="CHEBI:18420"/>
        <label>1</label>
    </ligand>
</feature>
<dbReference type="SUPFAM" id="SSF56219">
    <property type="entry name" value="DNase I-like"/>
    <property type="match status" value="1"/>
</dbReference>
<dbReference type="AlphaFoldDB" id="A0A4R6R6Z0"/>
<evidence type="ECO:0000256" key="3">
    <source>
        <dbReference type="ARBA" id="ARBA00022801"/>
    </source>
</evidence>
<evidence type="ECO:0000313" key="10">
    <source>
        <dbReference type="Proteomes" id="UP000294593"/>
    </source>
</evidence>
<evidence type="ECO:0000256" key="4">
    <source>
        <dbReference type="ARBA" id="ARBA00022842"/>
    </source>
</evidence>
<evidence type="ECO:0000256" key="7">
    <source>
        <dbReference type="PIRSR" id="PIRSR604808-3"/>
    </source>
</evidence>
<dbReference type="Proteomes" id="UP000294593">
    <property type="component" value="Unassembled WGS sequence"/>
</dbReference>
<organism evidence="9 10">
    <name type="scientific">Aquabacterium commune</name>
    <dbReference type="NCBI Taxonomy" id="70586"/>
    <lineage>
        <taxon>Bacteria</taxon>
        <taxon>Pseudomonadati</taxon>
        <taxon>Pseudomonadota</taxon>
        <taxon>Betaproteobacteria</taxon>
        <taxon>Burkholderiales</taxon>
        <taxon>Aquabacterium</taxon>
    </lineage>
</organism>
<dbReference type="GO" id="GO:0008081">
    <property type="term" value="F:phosphoric diester hydrolase activity"/>
    <property type="evidence" value="ECO:0007669"/>
    <property type="project" value="TreeGrafter"/>
</dbReference>
<dbReference type="GO" id="GO:0003906">
    <property type="term" value="F:DNA-(apurinic or apyrimidinic site) endonuclease activity"/>
    <property type="evidence" value="ECO:0007669"/>
    <property type="project" value="TreeGrafter"/>
</dbReference>
<dbReference type="EMBL" id="SNXW01000008">
    <property type="protein sequence ID" value="TDP81326.1"/>
    <property type="molecule type" value="Genomic_DNA"/>
</dbReference>
<dbReference type="GO" id="GO:0008311">
    <property type="term" value="F:double-stranded DNA 3'-5' DNA exonuclease activity"/>
    <property type="evidence" value="ECO:0007669"/>
    <property type="project" value="TreeGrafter"/>
</dbReference>
<proteinExistence type="inferred from homology"/>
<dbReference type="InterPro" id="IPR004808">
    <property type="entry name" value="AP_endonuc_1"/>
</dbReference>
<feature type="binding site" evidence="6">
    <location>
        <position position="155"/>
    </location>
    <ligand>
        <name>Mg(2+)</name>
        <dbReference type="ChEBI" id="CHEBI:18420"/>
        <label>1</label>
    </ligand>
</feature>
<dbReference type="PANTHER" id="PTHR22748">
    <property type="entry name" value="AP ENDONUCLEASE"/>
    <property type="match status" value="1"/>
</dbReference>
<feature type="active site" description="Proton donor/acceptor" evidence="5">
    <location>
        <position position="155"/>
    </location>
</feature>
<comment type="caution">
    <text evidence="9">The sequence shown here is derived from an EMBL/GenBank/DDBJ whole genome shotgun (WGS) entry which is preliminary data.</text>
</comment>
<feature type="active site" evidence="5">
    <location>
        <position position="116"/>
    </location>
</feature>
<dbReference type="GO" id="GO:0046872">
    <property type="term" value="F:metal ion binding"/>
    <property type="evidence" value="ECO:0007669"/>
    <property type="project" value="UniProtKB-KW"/>
</dbReference>
<dbReference type="RefSeq" id="WP_133610282.1">
    <property type="nucleotide sequence ID" value="NZ_JBASTO010000060.1"/>
</dbReference>
<dbReference type="InterPro" id="IPR036691">
    <property type="entry name" value="Endo/exonu/phosph_ase_sf"/>
</dbReference>
<evidence type="ECO:0000256" key="5">
    <source>
        <dbReference type="PIRSR" id="PIRSR604808-1"/>
    </source>
</evidence>
<comment type="cofactor">
    <cofactor evidence="6">
        <name>Mg(2+)</name>
        <dbReference type="ChEBI" id="CHEBI:18420"/>
    </cofactor>
    <cofactor evidence="6">
        <name>Mn(2+)</name>
        <dbReference type="ChEBI" id="CHEBI:29035"/>
    </cofactor>
    <text evidence="6">Probably binds two magnesium or manganese ions per subunit.</text>
</comment>
<keyword evidence="3" id="KW-0378">Hydrolase</keyword>
<dbReference type="PROSITE" id="PS51435">
    <property type="entry name" value="AP_NUCLEASE_F1_4"/>
    <property type="match status" value="1"/>
</dbReference>
<dbReference type="NCBIfam" id="TIGR00633">
    <property type="entry name" value="xth"/>
    <property type="match status" value="1"/>
</dbReference>
<evidence type="ECO:0000313" key="9">
    <source>
        <dbReference type="EMBL" id="TDP81326.1"/>
    </source>
</evidence>
<evidence type="ECO:0000256" key="6">
    <source>
        <dbReference type="PIRSR" id="PIRSR604808-2"/>
    </source>
</evidence>
<dbReference type="OrthoDB" id="9803914at2"/>
<dbReference type="GO" id="GO:0006284">
    <property type="term" value="P:base-excision repair"/>
    <property type="evidence" value="ECO:0007669"/>
    <property type="project" value="TreeGrafter"/>
</dbReference>
<dbReference type="Gene3D" id="3.60.10.10">
    <property type="entry name" value="Endonuclease/exonuclease/phosphatase"/>
    <property type="match status" value="1"/>
</dbReference>
<protein>
    <submittedName>
        <fullName evidence="9">Exodeoxyribonuclease-3</fullName>
    </submittedName>
</protein>
<feature type="active site" description="Proton acceptor" evidence="5">
    <location>
        <position position="258"/>
    </location>
</feature>
<dbReference type="CDD" id="cd10281">
    <property type="entry name" value="Nape_like_AP-endo"/>
    <property type="match status" value="1"/>
</dbReference>
<reference evidence="9 10" key="1">
    <citation type="submission" date="2019-03" db="EMBL/GenBank/DDBJ databases">
        <title>Genomic Encyclopedia of Type Strains, Phase IV (KMG-IV): sequencing the most valuable type-strain genomes for metagenomic binning, comparative biology and taxonomic classification.</title>
        <authorList>
            <person name="Goeker M."/>
        </authorList>
    </citation>
    <scope>NUCLEOTIDE SEQUENCE [LARGE SCALE GENOMIC DNA]</scope>
    <source>
        <strain evidence="9 10">DSM 11901</strain>
    </source>
</reference>
<keyword evidence="6" id="KW-0464">Manganese</keyword>
<name>A0A4R6R6Z0_9BURK</name>
<feature type="binding site" evidence="6">
    <location>
        <position position="8"/>
    </location>
    <ligand>
        <name>Mg(2+)</name>
        <dbReference type="ChEBI" id="CHEBI:18420"/>
        <label>1</label>
    </ligand>
</feature>
<feature type="site" description="Transition state stabilizer" evidence="7">
    <location>
        <position position="157"/>
    </location>
</feature>
<keyword evidence="10" id="KW-1185">Reference proteome</keyword>
<dbReference type="Pfam" id="PF03372">
    <property type="entry name" value="Exo_endo_phos"/>
    <property type="match status" value="1"/>
</dbReference>
<gene>
    <name evidence="9" type="ORF">EV672_108111</name>
</gene>
<feature type="binding site" evidence="6">
    <location>
        <position position="157"/>
    </location>
    <ligand>
        <name>Mg(2+)</name>
        <dbReference type="ChEBI" id="CHEBI:18420"/>
        <label>1</label>
    </ligand>
</feature>
<keyword evidence="2 6" id="KW-0479">Metal-binding</keyword>
<sequence length="269" mass="30024">MFRLVSFNLNGVRSAANKGMREWAESHGADCMGVQELKAQASDMGPELREIAGMPGHFHHAEKKGYSGVGLYSRIAPSDVIVGLGEADNGEFDAEGRYVEMRFDKPGRKLSLISCYFPSGSSSEERQQAKFRFLDVIRPHLARLRAEREFILVGDVNIAHQEADLKNWKGNLKNSGFLPEERAWMTQLLDPAGDTGLVDVYRALHPDTTDACYTWWSNRGQARAKNVGWRIDYHLATPGLAATAKAASVFKDQWFSDHAPLTIDYAFSL</sequence>
<dbReference type="InterPro" id="IPR005135">
    <property type="entry name" value="Endo/exonuclease/phosphatase"/>
</dbReference>
<keyword evidence="4 6" id="KW-0460">Magnesium</keyword>
<evidence type="ECO:0000259" key="8">
    <source>
        <dbReference type="Pfam" id="PF03372"/>
    </source>
</evidence>
<feature type="binding site" evidence="6">
    <location>
        <position position="257"/>
    </location>
    <ligand>
        <name>Mg(2+)</name>
        <dbReference type="ChEBI" id="CHEBI:18420"/>
        <label>1</label>
    </ligand>
</feature>
<dbReference type="PANTHER" id="PTHR22748:SF6">
    <property type="entry name" value="DNA-(APURINIC OR APYRIMIDINIC SITE) ENDONUCLEASE"/>
    <property type="match status" value="1"/>
</dbReference>
<feature type="binding site" evidence="6">
    <location>
        <position position="36"/>
    </location>
    <ligand>
        <name>Mg(2+)</name>
        <dbReference type="ChEBI" id="CHEBI:18420"/>
        <label>1</label>
    </ligand>
</feature>
<accession>A0A4R6R6Z0</accession>
<evidence type="ECO:0000256" key="1">
    <source>
        <dbReference type="ARBA" id="ARBA00007092"/>
    </source>
</evidence>
<feature type="site" description="Important for catalytic activity" evidence="7">
    <location>
        <position position="232"/>
    </location>
</feature>